<feature type="transmembrane region" description="Helical" evidence="13">
    <location>
        <begin position="12"/>
        <end position="35"/>
    </location>
</feature>
<evidence type="ECO:0000256" key="5">
    <source>
        <dbReference type="ARBA" id="ARBA00022617"/>
    </source>
</evidence>
<dbReference type="SUPFAM" id="SSF81342">
    <property type="entry name" value="Transmembrane di-heme cytochromes"/>
    <property type="match status" value="1"/>
</dbReference>
<evidence type="ECO:0000256" key="9">
    <source>
        <dbReference type="ARBA" id="ARBA00022989"/>
    </source>
</evidence>
<dbReference type="GO" id="GO:0005886">
    <property type="term" value="C:plasma membrane"/>
    <property type="evidence" value="ECO:0007669"/>
    <property type="project" value="UniProtKB-SubCell"/>
</dbReference>
<evidence type="ECO:0000256" key="1">
    <source>
        <dbReference type="ARBA" id="ARBA00001970"/>
    </source>
</evidence>
<feature type="transmembrane region" description="Helical" evidence="13">
    <location>
        <begin position="88"/>
        <end position="109"/>
    </location>
</feature>
<keyword evidence="5" id="KW-0349">Heme</keyword>
<dbReference type="AlphaFoldDB" id="A0A4R7P4R7"/>
<keyword evidence="9 13" id="KW-1133">Transmembrane helix</keyword>
<dbReference type="Proteomes" id="UP000295341">
    <property type="component" value="Unassembled WGS sequence"/>
</dbReference>
<dbReference type="Pfam" id="PF01292">
    <property type="entry name" value="Ni_hydr_CYTB"/>
    <property type="match status" value="1"/>
</dbReference>
<dbReference type="GO" id="GO:0009055">
    <property type="term" value="F:electron transfer activity"/>
    <property type="evidence" value="ECO:0007669"/>
    <property type="project" value="InterPro"/>
</dbReference>
<keyword evidence="8" id="KW-0249">Electron transport</keyword>
<evidence type="ECO:0000256" key="4">
    <source>
        <dbReference type="ARBA" id="ARBA00022475"/>
    </source>
</evidence>
<evidence type="ECO:0000256" key="13">
    <source>
        <dbReference type="SAM" id="Phobius"/>
    </source>
</evidence>
<evidence type="ECO:0000256" key="6">
    <source>
        <dbReference type="ARBA" id="ARBA00022692"/>
    </source>
</evidence>
<keyword evidence="10" id="KW-0408">Iron</keyword>
<dbReference type="InterPro" id="IPR052168">
    <property type="entry name" value="Cytochrome_b561_oxidase"/>
</dbReference>
<evidence type="ECO:0000256" key="3">
    <source>
        <dbReference type="ARBA" id="ARBA00022448"/>
    </source>
</evidence>
<evidence type="ECO:0000256" key="8">
    <source>
        <dbReference type="ARBA" id="ARBA00022982"/>
    </source>
</evidence>
<protein>
    <submittedName>
        <fullName evidence="15">Cytochrome b561</fullName>
    </submittedName>
</protein>
<keyword evidence="16" id="KW-1185">Reference proteome</keyword>
<dbReference type="PANTHER" id="PTHR30529">
    <property type="entry name" value="CYTOCHROME B561"/>
    <property type="match status" value="1"/>
</dbReference>
<reference evidence="15 16" key="1">
    <citation type="submission" date="2019-03" db="EMBL/GenBank/DDBJ databases">
        <title>Genomic Encyclopedia of Type Strains, Phase IV (KMG-IV): sequencing the most valuable type-strain genomes for metagenomic binning, comparative biology and taxonomic classification.</title>
        <authorList>
            <person name="Goeker M."/>
        </authorList>
    </citation>
    <scope>NUCLEOTIDE SEQUENCE [LARGE SCALE GENOMIC DNA]</scope>
    <source>
        <strain evidence="15 16">DSM 26377</strain>
    </source>
</reference>
<dbReference type="GO" id="GO:0022904">
    <property type="term" value="P:respiratory electron transport chain"/>
    <property type="evidence" value="ECO:0007669"/>
    <property type="project" value="InterPro"/>
</dbReference>
<comment type="caution">
    <text evidence="15">The sequence shown here is derived from an EMBL/GenBank/DDBJ whole genome shotgun (WGS) entry which is preliminary data.</text>
</comment>
<keyword evidence="3" id="KW-0813">Transport</keyword>
<keyword evidence="7" id="KW-0479">Metal-binding</keyword>
<proteinExistence type="inferred from homology"/>
<organism evidence="15 16">
    <name type="scientific">Panacagrimonas perspica</name>
    <dbReference type="NCBI Taxonomy" id="381431"/>
    <lineage>
        <taxon>Bacteria</taxon>
        <taxon>Pseudomonadati</taxon>
        <taxon>Pseudomonadota</taxon>
        <taxon>Gammaproteobacteria</taxon>
        <taxon>Nevskiales</taxon>
        <taxon>Nevskiaceae</taxon>
        <taxon>Panacagrimonas</taxon>
    </lineage>
</organism>
<feature type="domain" description="Cytochrome b561 bacterial/Ni-hydrogenase" evidence="14">
    <location>
        <begin position="8"/>
        <end position="178"/>
    </location>
</feature>
<evidence type="ECO:0000256" key="2">
    <source>
        <dbReference type="ARBA" id="ARBA00004651"/>
    </source>
</evidence>
<feature type="transmembrane region" description="Helical" evidence="13">
    <location>
        <begin position="47"/>
        <end position="67"/>
    </location>
</feature>
<evidence type="ECO:0000259" key="14">
    <source>
        <dbReference type="Pfam" id="PF01292"/>
    </source>
</evidence>
<dbReference type="Gene3D" id="1.20.950.20">
    <property type="entry name" value="Transmembrane di-heme cytochromes, Chain C"/>
    <property type="match status" value="1"/>
</dbReference>
<gene>
    <name evidence="15" type="ORF">DFR24_3140</name>
</gene>
<feature type="transmembrane region" description="Helical" evidence="13">
    <location>
        <begin position="145"/>
        <end position="167"/>
    </location>
</feature>
<dbReference type="RefSeq" id="WP_210772525.1">
    <property type="nucleotide sequence ID" value="NZ_MWIN01000018.1"/>
</dbReference>
<keyword evidence="6 13" id="KW-0812">Transmembrane</keyword>
<evidence type="ECO:0000256" key="11">
    <source>
        <dbReference type="ARBA" id="ARBA00023136"/>
    </source>
</evidence>
<dbReference type="GO" id="GO:0020037">
    <property type="term" value="F:heme binding"/>
    <property type="evidence" value="ECO:0007669"/>
    <property type="project" value="TreeGrafter"/>
</dbReference>
<evidence type="ECO:0000256" key="10">
    <source>
        <dbReference type="ARBA" id="ARBA00023004"/>
    </source>
</evidence>
<evidence type="ECO:0000313" key="16">
    <source>
        <dbReference type="Proteomes" id="UP000295341"/>
    </source>
</evidence>
<accession>A0A4R7P4R7</accession>
<dbReference type="PANTHER" id="PTHR30529:SF1">
    <property type="entry name" value="CYTOCHROME B561 HOMOLOG 2"/>
    <property type="match status" value="1"/>
</dbReference>
<keyword evidence="4" id="KW-1003">Cell membrane</keyword>
<comment type="subcellular location">
    <subcellularLocation>
        <location evidence="2">Cell membrane</location>
        <topology evidence="2">Multi-pass membrane protein</topology>
    </subcellularLocation>
</comment>
<comment type="cofactor">
    <cofactor evidence="1">
        <name>heme b</name>
        <dbReference type="ChEBI" id="CHEBI:60344"/>
    </cofactor>
</comment>
<evidence type="ECO:0000256" key="12">
    <source>
        <dbReference type="ARBA" id="ARBA00037975"/>
    </source>
</evidence>
<evidence type="ECO:0000313" key="15">
    <source>
        <dbReference type="EMBL" id="TDU28765.1"/>
    </source>
</evidence>
<dbReference type="GO" id="GO:0046872">
    <property type="term" value="F:metal ion binding"/>
    <property type="evidence" value="ECO:0007669"/>
    <property type="project" value="UniProtKB-KW"/>
</dbReference>
<dbReference type="InterPro" id="IPR011577">
    <property type="entry name" value="Cyt_b561_bac/Ni-Hgenase"/>
</dbReference>
<comment type="similarity">
    <text evidence="12">Belongs to the cytochrome b561 family.</text>
</comment>
<name>A0A4R7P4R7_9GAMM</name>
<evidence type="ECO:0000256" key="7">
    <source>
        <dbReference type="ARBA" id="ARBA00022723"/>
    </source>
</evidence>
<dbReference type="InterPro" id="IPR016174">
    <property type="entry name" value="Di-haem_cyt_TM"/>
</dbReference>
<dbReference type="EMBL" id="SOBT01000009">
    <property type="protein sequence ID" value="TDU28765.1"/>
    <property type="molecule type" value="Genomic_DNA"/>
</dbReference>
<keyword evidence="11 13" id="KW-0472">Membrane</keyword>
<sequence>MREASAIRYGNVAISLHWLIALLIFFGWAMGVYMVDLKLSPDKLKLYSWHKWIGISVLLLACLRVAWRATHAAPPPNPAHPAWQRTAASLAHLLLYLLMFAIPISGWMFSSASGYSVKYFGVIPLPDLIGKDKALAETLEAVHGLLAWALALIVVVHIGGALQHFIFHRDDTVARMLPWARRRSST</sequence>